<dbReference type="GO" id="GO:0016491">
    <property type="term" value="F:oxidoreductase activity"/>
    <property type="evidence" value="ECO:0007669"/>
    <property type="project" value="UniProtKB-KW"/>
</dbReference>
<evidence type="ECO:0000256" key="1">
    <source>
        <dbReference type="ARBA" id="ARBA00006484"/>
    </source>
</evidence>
<dbReference type="GO" id="GO:0016020">
    <property type="term" value="C:membrane"/>
    <property type="evidence" value="ECO:0007669"/>
    <property type="project" value="TreeGrafter"/>
</dbReference>
<proteinExistence type="inferred from homology"/>
<dbReference type="InterPro" id="IPR002347">
    <property type="entry name" value="SDR_fam"/>
</dbReference>
<dbReference type="PANTHER" id="PTHR44196">
    <property type="entry name" value="DEHYDROGENASE/REDUCTASE SDR FAMILY MEMBER 7B"/>
    <property type="match status" value="1"/>
</dbReference>
<keyword evidence="2" id="KW-0560">Oxidoreductase</keyword>
<dbReference type="RefSeq" id="WP_165270043.1">
    <property type="nucleotide sequence ID" value="NZ_JAALLS010000019.1"/>
</dbReference>
<dbReference type="Pfam" id="PF00106">
    <property type="entry name" value="adh_short"/>
    <property type="match status" value="1"/>
</dbReference>
<name>A0A6M1SZU1_9BACT</name>
<protein>
    <submittedName>
        <fullName evidence="3">SDR family NAD(P)-dependent oxidoreductase</fullName>
    </submittedName>
</protein>
<dbReference type="PANTHER" id="PTHR44196:SF1">
    <property type="entry name" value="DEHYDROGENASE_REDUCTASE SDR FAMILY MEMBER 7B"/>
    <property type="match status" value="1"/>
</dbReference>
<evidence type="ECO:0000313" key="4">
    <source>
        <dbReference type="Proteomes" id="UP000479132"/>
    </source>
</evidence>
<dbReference type="SUPFAM" id="SSF51735">
    <property type="entry name" value="NAD(P)-binding Rossmann-fold domains"/>
    <property type="match status" value="1"/>
</dbReference>
<gene>
    <name evidence="3" type="ORF">G3569_13550</name>
</gene>
<dbReference type="Proteomes" id="UP000479132">
    <property type="component" value="Unassembled WGS sequence"/>
</dbReference>
<keyword evidence="4" id="KW-1185">Reference proteome</keyword>
<accession>A0A6M1SZU1</accession>
<evidence type="ECO:0000256" key="2">
    <source>
        <dbReference type="ARBA" id="ARBA00023002"/>
    </source>
</evidence>
<comment type="caution">
    <text evidence="3">The sequence shown here is derived from an EMBL/GenBank/DDBJ whole genome shotgun (WGS) entry which is preliminary data.</text>
</comment>
<dbReference type="InterPro" id="IPR036291">
    <property type="entry name" value="NAD(P)-bd_dom_sf"/>
</dbReference>
<sequence length="245" mass="27536">MVLENNTILITGGSSGIGLELAKRLLKRNNKVLICGRTLERLQRAKQQLPDLHYLQCDISNPSDCERLRTWVREEHADCNILINNAATVHVENFHQDDDILEKADTEIQTNLMAPIRLSKLFAPILSTNENPAIINITTGLVYVPRTIYPFYNATKSALHSFTQVLRSQSEHLPINIIEVQFPAVDTPWHKGTPPDIAISPEEAVKKMMTGIATGAEEVKVGKVKLLYFLSRIAPQFAFRKLNSL</sequence>
<dbReference type="AlphaFoldDB" id="A0A6M1SZU1"/>
<dbReference type="PRINTS" id="PR00081">
    <property type="entry name" value="GDHRDH"/>
</dbReference>
<dbReference type="Gene3D" id="3.40.50.720">
    <property type="entry name" value="NAD(P)-binding Rossmann-like Domain"/>
    <property type="match status" value="1"/>
</dbReference>
<evidence type="ECO:0000313" key="3">
    <source>
        <dbReference type="EMBL" id="NGP89378.1"/>
    </source>
</evidence>
<dbReference type="EMBL" id="JAALLS010000019">
    <property type="protein sequence ID" value="NGP89378.1"/>
    <property type="molecule type" value="Genomic_DNA"/>
</dbReference>
<organism evidence="3 4">
    <name type="scientific">Fodinibius halophilus</name>
    <dbReference type="NCBI Taxonomy" id="1736908"/>
    <lineage>
        <taxon>Bacteria</taxon>
        <taxon>Pseudomonadati</taxon>
        <taxon>Balneolota</taxon>
        <taxon>Balneolia</taxon>
        <taxon>Balneolales</taxon>
        <taxon>Balneolaceae</taxon>
        <taxon>Fodinibius</taxon>
    </lineage>
</organism>
<comment type="similarity">
    <text evidence="1">Belongs to the short-chain dehydrogenases/reductases (SDR) family.</text>
</comment>
<reference evidence="3 4" key="1">
    <citation type="submission" date="2020-02" db="EMBL/GenBank/DDBJ databases">
        <title>Aliifodinibius halophilus 2W32, complete genome.</title>
        <authorList>
            <person name="Li Y."/>
            <person name="Wu S."/>
        </authorList>
    </citation>
    <scope>NUCLEOTIDE SEQUENCE [LARGE SCALE GENOMIC DNA]</scope>
    <source>
        <strain evidence="3 4">2W32</strain>
    </source>
</reference>